<dbReference type="InterPro" id="IPR023213">
    <property type="entry name" value="CAT-like_dom_sf"/>
</dbReference>
<dbReference type="Pfam" id="PF18563">
    <property type="entry name" value="TubC_N"/>
    <property type="match status" value="1"/>
</dbReference>
<dbReference type="PANTHER" id="PTHR45527:SF1">
    <property type="entry name" value="FATTY ACID SYNTHASE"/>
    <property type="match status" value="1"/>
</dbReference>
<proteinExistence type="predicted"/>
<evidence type="ECO:0000313" key="4">
    <source>
        <dbReference type="Proteomes" id="UP001273505"/>
    </source>
</evidence>
<dbReference type="RefSeq" id="WP_319835153.1">
    <property type="nucleotide sequence ID" value="NZ_JAXAFO010000090.1"/>
</dbReference>
<keyword evidence="4" id="KW-1185">Reference proteome</keyword>
<dbReference type="InterPro" id="IPR041464">
    <property type="entry name" value="TubC_N"/>
</dbReference>
<dbReference type="Pfam" id="PF00668">
    <property type="entry name" value="Condensation"/>
    <property type="match status" value="1"/>
</dbReference>
<evidence type="ECO:0000259" key="2">
    <source>
        <dbReference type="Pfam" id="PF18563"/>
    </source>
</evidence>
<feature type="domain" description="Condensation" evidence="1">
    <location>
        <begin position="72"/>
        <end position="225"/>
    </location>
</feature>
<dbReference type="InterPro" id="IPR044894">
    <property type="entry name" value="TubC_N_sf"/>
</dbReference>
<protein>
    <submittedName>
        <fullName evidence="3">Condensation domain-containing protein</fullName>
    </submittedName>
</protein>
<organism evidence="3 4">
    <name type="scientific">Gilvimarinus gilvus</name>
    <dbReference type="NCBI Taxonomy" id="3058038"/>
    <lineage>
        <taxon>Bacteria</taxon>
        <taxon>Pseudomonadati</taxon>
        <taxon>Pseudomonadota</taxon>
        <taxon>Gammaproteobacteria</taxon>
        <taxon>Cellvibrionales</taxon>
        <taxon>Cellvibrionaceae</taxon>
        <taxon>Gilvimarinus</taxon>
    </lineage>
</organism>
<evidence type="ECO:0000313" key="3">
    <source>
        <dbReference type="EMBL" id="MDX6851583.1"/>
    </source>
</evidence>
<dbReference type="SUPFAM" id="SSF52777">
    <property type="entry name" value="CoA-dependent acyltransferases"/>
    <property type="match status" value="1"/>
</dbReference>
<sequence length="228" mass="26034">MVDIIEDVILTLRKNGVYLNYQNGTLKTKSAKGAMTEEVIAIIKNNRDNLIRYFESVSLSTKLVRKQRNLDAPLSYSQYRLWVLDQVGGGSPQYNMSSAMWLRGDLNITAFKKALFNIIQRHEVLRTRFSMGSENDVVQLVEKVENIREDDYLTITSIDGGEENIAQFFAKESVRSFDLSQDLMIRVHLASVNSAEHIVVFTMHHIASDGWSLKILVDEFSNLYSAYV</sequence>
<comment type="caution">
    <text evidence="3">The sequence shown here is derived from an EMBL/GenBank/DDBJ whole genome shotgun (WGS) entry which is preliminary data.</text>
</comment>
<evidence type="ECO:0000259" key="1">
    <source>
        <dbReference type="Pfam" id="PF00668"/>
    </source>
</evidence>
<feature type="domain" description="TubC N-terminal docking" evidence="2">
    <location>
        <begin position="5"/>
        <end position="54"/>
    </location>
</feature>
<dbReference type="PANTHER" id="PTHR45527">
    <property type="entry name" value="NONRIBOSOMAL PEPTIDE SYNTHETASE"/>
    <property type="match status" value="1"/>
</dbReference>
<dbReference type="Gene3D" id="3.30.559.10">
    <property type="entry name" value="Chloramphenicol acetyltransferase-like domain"/>
    <property type="match status" value="1"/>
</dbReference>
<dbReference type="Proteomes" id="UP001273505">
    <property type="component" value="Unassembled WGS sequence"/>
</dbReference>
<reference evidence="3 4" key="1">
    <citation type="submission" date="2023-11" db="EMBL/GenBank/DDBJ databases">
        <title>Gilvimarinus fulvus sp. nov., isolated from the surface of Kelp.</title>
        <authorList>
            <person name="Sun Y.Y."/>
            <person name="Gong Y."/>
            <person name="Du Z.J."/>
        </authorList>
    </citation>
    <scope>NUCLEOTIDE SEQUENCE [LARGE SCALE GENOMIC DNA]</scope>
    <source>
        <strain evidence="3 4">SDUM040013</strain>
    </source>
</reference>
<dbReference type="InterPro" id="IPR001242">
    <property type="entry name" value="Condensation_dom"/>
</dbReference>
<feature type="non-terminal residue" evidence="3">
    <location>
        <position position="228"/>
    </location>
</feature>
<name>A0ABU4S6M7_9GAMM</name>
<dbReference type="EMBL" id="JAXAFO010000090">
    <property type="protein sequence ID" value="MDX6851583.1"/>
    <property type="molecule type" value="Genomic_DNA"/>
</dbReference>
<dbReference type="Gene3D" id="1.10.10.1830">
    <property type="entry name" value="Non-ribosomal peptide synthase, adenylation domain"/>
    <property type="match status" value="1"/>
</dbReference>
<gene>
    <name evidence="3" type="ORF">SCD92_19630</name>
</gene>
<accession>A0ABU4S6M7</accession>